<dbReference type="EMBL" id="HBGO01034150">
    <property type="protein sequence ID" value="CAD9359093.1"/>
    <property type="molecule type" value="Transcribed_RNA"/>
</dbReference>
<feature type="chain" id="PRO_5030975774" description="Secreted protein" evidence="1">
    <location>
        <begin position="21"/>
        <end position="115"/>
    </location>
</feature>
<accession>A0A7S2A6I9</accession>
<keyword evidence="1" id="KW-0732">Signal</keyword>
<evidence type="ECO:0008006" key="3">
    <source>
        <dbReference type="Google" id="ProtNLM"/>
    </source>
</evidence>
<proteinExistence type="predicted"/>
<evidence type="ECO:0000313" key="2">
    <source>
        <dbReference type="EMBL" id="CAD9359093.1"/>
    </source>
</evidence>
<name>A0A7S2A6I9_TRICV</name>
<evidence type="ECO:0000256" key="1">
    <source>
        <dbReference type="SAM" id="SignalP"/>
    </source>
</evidence>
<gene>
    <name evidence="2" type="ORF">OSIN01602_LOCUS19749</name>
</gene>
<organism evidence="2">
    <name type="scientific">Trieres chinensis</name>
    <name type="common">Marine centric diatom</name>
    <name type="synonym">Odontella sinensis</name>
    <dbReference type="NCBI Taxonomy" id="1514140"/>
    <lineage>
        <taxon>Eukaryota</taxon>
        <taxon>Sar</taxon>
        <taxon>Stramenopiles</taxon>
        <taxon>Ochrophyta</taxon>
        <taxon>Bacillariophyta</taxon>
        <taxon>Mediophyceae</taxon>
        <taxon>Biddulphiophycidae</taxon>
        <taxon>Eupodiscales</taxon>
        <taxon>Parodontellaceae</taxon>
        <taxon>Trieres</taxon>
    </lineage>
</organism>
<feature type="signal peptide" evidence="1">
    <location>
        <begin position="1"/>
        <end position="20"/>
    </location>
</feature>
<sequence>MLFISFCVLFLLSQQPLLICNSCIELMTVPRNCNSYPGRVGEATQNRVNPKIILSFFSLLHCKCASCSCESSPNPKETAAFPLPSLKKLRDSEENMIVLPWGPSCSTLPSPQSPH</sequence>
<protein>
    <recommendedName>
        <fullName evidence="3">Secreted protein</fullName>
    </recommendedName>
</protein>
<dbReference type="AlphaFoldDB" id="A0A7S2A6I9"/>
<reference evidence="2" key="1">
    <citation type="submission" date="2021-01" db="EMBL/GenBank/DDBJ databases">
        <authorList>
            <person name="Corre E."/>
            <person name="Pelletier E."/>
            <person name="Niang G."/>
            <person name="Scheremetjew M."/>
            <person name="Finn R."/>
            <person name="Kale V."/>
            <person name="Holt S."/>
            <person name="Cochrane G."/>
            <person name="Meng A."/>
            <person name="Brown T."/>
            <person name="Cohen L."/>
        </authorList>
    </citation>
    <scope>NUCLEOTIDE SEQUENCE</scope>
    <source>
        <strain evidence="2">Grunow 1884</strain>
    </source>
</reference>